<keyword evidence="1" id="KW-0472">Membrane</keyword>
<dbReference type="Proteomes" id="UP000320146">
    <property type="component" value="Unassembled WGS sequence"/>
</dbReference>
<keyword evidence="1" id="KW-0812">Transmembrane</keyword>
<keyword evidence="1" id="KW-1133">Transmembrane helix</keyword>
<reference evidence="2 3" key="1">
    <citation type="submission" date="2019-02" db="EMBL/GenBank/DDBJ databases">
        <title>Prokaryotic population dynamics and viral predation in marine succession experiment using metagenomics: the confinement effect.</title>
        <authorList>
            <person name="Haro-Moreno J.M."/>
            <person name="Rodriguez-Valera F."/>
            <person name="Lopez-Perez M."/>
        </authorList>
    </citation>
    <scope>NUCLEOTIDE SEQUENCE [LARGE SCALE GENOMIC DNA]</scope>
    <source>
        <strain evidence="2">MED-G166</strain>
    </source>
</reference>
<evidence type="ECO:0000313" key="2">
    <source>
        <dbReference type="EMBL" id="RZO24232.1"/>
    </source>
</evidence>
<proteinExistence type="predicted"/>
<organism evidence="2 3">
    <name type="scientific">SAR86 cluster bacterium</name>
    <dbReference type="NCBI Taxonomy" id="2030880"/>
    <lineage>
        <taxon>Bacteria</taxon>
        <taxon>Pseudomonadati</taxon>
        <taxon>Pseudomonadota</taxon>
        <taxon>Gammaproteobacteria</taxon>
        <taxon>SAR86 cluster</taxon>
    </lineage>
</organism>
<feature type="transmembrane region" description="Helical" evidence="1">
    <location>
        <begin position="58"/>
        <end position="79"/>
    </location>
</feature>
<comment type="caution">
    <text evidence="2">The sequence shown here is derived from an EMBL/GenBank/DDBJ whole genome shotgun (WGS) entry which is preliminary data.</text>
</comment>
<evidence type="ECO:0000313" key="3">
    <source>
        <dbReference type="Proteomes" id="UP000320146"/>
    </source>
</evidence>
<accession>A0A520MSN2</accession>
<dbReference type="AlphaFoldDB" id="A0A520MSN2"/>
<protein>
    <submittedName>
        <fullName evidence="2">Uncharacterized protein</fullName>
    </submittedName>
</protein>
<evidence type="ECO:0000256" key="1">
    <source>
        <dbReference type="SAM" id="Phobius"/>
    </source>
</evidence>
<sequence>MKEKLWSVYYSLLLNKKLWTIYYYIMVIILGFGIYILIDIHLLDQFLFSNEDQGLAQTNLLTFFGMTILRFATIGKHFWNKP</sequence>
<gene>
    <name evidence="2" type="ORF">EVA99_02030</name>
</gene>
<feature type="transmembrane region" description="Helical" evidence="1">
    <location>
        <begin position="21"/>
        <end position="38"/>
    </location>
</feature>
<dbReference type="EMBL" id="SHBL01000011">
    <property type="protein sequence ID" value="RZO24232.1"/>
    <property type="molecule type" value="Genomic_DNA"/>
</dbReference>
<name>A0A520MSN2_9GAMM</name>